<dbReference type="SMART" id="SM00382">
    <property type="entry name" value="AAA"/>
    <property type="match status" value="1"/>
</dbReference>
<dbReference type="InterPro" id="IPR027417">
    <property type="entry name" value="P-loop_NTPase"/>
</dbReference>
<dbReference type="Proteomes" id="UP000509660">
    <property type="component" value="Chromosome"/>
</dbReference>
<dbReference type="AlphaFoldDB" id="A0A7D5DWW0"/>
<accession>A0A7D5DWW0</accession>
<dbReference type="InterPro" id="IPR003593">
    <property type="entry name" value="AAA+_ATPase"/>
</dbReference>
<gene>
    <name evidence="2" type="ORF">HV559_06620</name>
</gene>
<sequence length="646" mass="74514">MYLKNIFIENMGAIEKFSLVESDLFINENPKPIVLLGKNGSGKTTLLSSIVDAIYELSSNCFNDILPNEGYGRQYFKVSGSKNMKVGSSHAFSYINFKCNNQTLEYCDKNGELDNIDLSVLTNNLISEDIKNRKGKNTSSLNKEEEFEKDFLQNSYCYFPSDRYELPYWINKGTVSQFEQFKEIERFSRKLDRDILVRKSLDNIKTWILDVFLDSRADIVFNENGKASTKIGLDDLKLLQESIKNIENLISEIVQKEISIDLNFRGRSLSRIKLIDRVNNEEFIPSLDHLSAGQSTLLSIFGTIIQYSDRSDLMKSIELENIEGIVIIDELDLHLHIELQYKVLPRLIKLFPKVQFIITTHSPFFLSGLSKEFSSDEYIMVNMPEGDVITDTSRFDEFNNAYNLFVDINNNYKNELDLLKKEMKNGEKPLIITEGKTDWKHLKSAMNALSIDLDIDFLEYDEELKMGDSTLKTMAENFKSIPSRRKIICIFDRDNDQIIKSYGENEFNNLGNNVFTFCIPKKSDELDKISIEFYYSNSDLSKETPEGRRLFLGTDFHGNTPNSKCGKYKTRKQDKSGKTIIIDEQVYLYNDLEMKNSIALTKNDFAESILNKKGEFKDMDFSNFQKIFDVISKIVKSSDSTDRAEL</sequence>
<dbReference type="Pfam" id="PF13175">
    <property type="entry name" value="AAA_15"/>
    <property type="match status" value="1"/>
</dbReference>
<dbReference type="SUPFAM" id="SSF52540">
    <property type="entry name" value="P-loop containing nucleoside triphosphate hydrolases"/>
    <property type="match status" value="1"/>
</dbReference>
<name>A0A7D5DWW0_9PAST</name>
<proteinExistence type="predicted"/>
<keyword evidence="3" id="KW-1185">Reference proteome</keyword>
<dbReference type="PANTHER" id="PTHR43581:SF2">
    <property type="entry name" value="EXCINUCLEASE ATPASE SUBUNIT"/>
    <property type="match status" value="1"/>
</dbReference>
<protein>
    <submittedName>
        <fullName evidence="2">AAA family ATPase</fullName>
    </submittedName>
</protein>
<dbReference type="Gene3D" id="3.40.50.300">
    <property type="entry name" value="P-loop containing nucleotide triphosphate hydrolases"/>
    <property type="match status" value="1"/>
</dbReference>
<dbReference type="InterPro" id="IPR051396">
    <property type="entry name" value="Bact_Antivir_Def_Nuclease"/>
</dbReference>
<evidence type="ECO:0000313" key="2">
    <source>
        <dbReference type="EMBL" id="QLB40567.1"/>
    </source>
</evidence>
<dbReference type="EMBL" id="CP055306">
    <property type="protein sequence ID" value="QLB40567.1"/>
    <property type="molecule type" value="Genomic_DNA"/>
</dbReference>
<evidence type="ECO:0000313" key="3">
    <source>
        <dbReference type="Proteomes" id="UP000509660"/>
    </source>
</evidence>
<evidence type="ECO:0000259" key="1">
    <source>
        <dbReference type="SMART" id="SM00382"/>
    </source>
</evidence>
<feature type="domain" description="AAA+ ATPase" evidence="1">
    <location>
        <begin position="29"/>
        <end position="384"/>
    </location>
</feature>
<dbReference type="InterPro" id="IPR041685">
    <property type="entry name" value="AAA_GajA/Old/RecF-like"/>
</dbReference>
<dbReference type="PANTHER" id="PTHR43581">
    <property type="entry name" value="ATP/GTP PHOSPHATASE"/>
    <property type="match status" value="1"/>
</dbReference>
<reference evidence="2 3" key="1">
    <citation type="submission" date="2020-06" db="EMBL/GenBank/DDBJ databases">
        <title>Mannheimia pernigra sp. nov. isolated from bovine respiratory tract.</title>
        <authorList>
            <person name="Kuhnert P."/>
            <person name="Akarsu-Egger H."/>
        </authorList>
    </citation>
    <scope>NUCLEOTIDE SEQUENCE [LARGE SCALE GENOMIC DNA]</scope>
    <source>
        <strain evidence="2 3">BNO311</strain>
    </source>
</reference>
<dbReference type="RefSeq" id="WP_176809906.1">
    <property type="nucleotide sequence ID" value="NZ_CP055306.1"/>
</dbReference>
<organism evidence="2 3">
    <name type="scientific">Mannheimia pernigra</name>
    <dbReference type="NCBI Taxonomy" id="111844"/>
    <lineage>
        <taxon>Bacteria</taxon>
        <taxon>Pseudomonadati</taxon>
        <taxon>Pseudomonadota</taxon>
        <taxon>Gammaproteobacteria</taxon>
        <taxon>Pasteurellales</taxon>
        <taxon>Pasteurellaceae</taxon>
        <taxon>Mannheimia</taxon>
    </lineage>
</organism>